<accession>A0AAV2EVX4</accession>
<protein>
    <submittedName>
        <fullName evidence="2">Uncharacterized protein</fullName>
    </submittedName>
</protein>
<feature type="compositionally biased region" description="Gly residues" evidence="1">
    <location>
        <begin position="34"/>
        <end position="45"/>
    </location>
</feature>
<organism evidence="2 3">
    <name type="scientific">Linum trigynum</name>
    <dbReference type="NCBI Taxonomy" id="586398"/>
    <lineage>
        <taxon>Eukaryota</taxon>
        <taxon>Viridiplantae</taxon>
        <taxon>Streptophyta</taxon>
        <taxon>Embryophyta</taxon>
        <taxon>Tracheophyta</taxon>
        <taxon>Spermatophyta</taxon>
        <taxon>Magnoliopsida</taxon>
        <taxon>eudicotyledons</taxon>
        <taxon>Gunneridae</taxon>
        <taxon>Pentapetalae</taxon>
        <taxon>rosids</taxon>
        <taxon>fabids</taxon>
        <taxon>Malpighiales</taxon>
        <taxon>Linaceae</taxon>
        <taxon>Linum</taxon>
    </lineage>
</organism>
<evidence type="ECO:0000313" key="2">
    <source>
        <dbReference type="EMBL" id="CAL1389862.1"/>
    </source>
</evidence>
<gene>
    <name evidence="2" type="ORF">LTRI10_LOCUS30690</name>
</gene>
<evidence type="ECO:0000256" key="1">
    <source>
        <dbReference type="SAM" id="MobiDB-lite"/>
    </source>
</evidence>
<feature type="region of interest" description="Disordered" evidence="1">
    <location>
        <begin position="1"/>
        <end position="91"/>
    </location>
</feature>
<dbReference type="EMBL" id="OZ034818">
    <property type="protein sequence ID" value="CAL1389862.1"/>
    <property type="molecule type" value="Genomic_DNA"/>
</dbReference>
<dbReference type="AlphaFoldDB" id="A0AAV2EVX4"/>
<evidence type="ECO:0000313" key="3">
    <source>
        <dbReference type="Proteomes" id="UP001497516"/>
    </source>
</evidence>
<name>A0AAV2EVX4_9ROSI</name>
<feature type="compositionally biased region" description="Basic and acidic residues" evidence="1">
    <location>
        <begin position="1"/>
        <end position="24"/>
    </location>
</feature>
<keyword evidence="3" id="KW-1185">Reference proteome</keyword>
<sequence>MERRLKRFDYYLRRRPERRQDRLKSTANDEFGGAEDGSGDVGGSEVGEEVEGSGGRRRGFRMAASKRAEGSVEGSGGRRRRSGGGVAGPEG</sequence>
<reference evidence="2 3" key="1">
    <citation type="submission" date="2024-04" db="EMBL/GenBank/DDBJ databases">
        <authorList>
            <person name="Fracassetti M."/>
        </authorList>
    </citation>
    <scope>NUCLEOTIDE SEQUENCE [LARGE SCALE GENOMIC DNA]</scope>
</reference>
<dbReference type="Proteomes" id="UP001497516">
    <property type="component" value="Chromosome 5"/>
</dbReference>
<proteinExistence type="predicted"/>